<evidence type="ECO:0000259" key="4">
    <source>
        <dbReference type="SMART" id="SM00363"/>
    </source>
</evidence>
<dbReference type="eggNOG" id="COG1189">
    <property type="taxonomic scope" value="Bacteria"/>
</dbReference>
<protein>
    <submittedName>
        <fullName evidence="5">Hemolysin A</fullName>
    </submittedName>
</protein>
<dbReference type="Pfam" id="PF01479">
    <property type="entry name" value="S4"/>
    <property type="match status" value="1"/>
</dbReference>
<dbReference type="InterPro" id="IPR047048">
    <property type="entry name" value="TlyA"/>
</dbReference>
<gene>
    <name evidence="5" type="ORF">HX89_08535</name>
</gene>
<dbReference type="PANTHER" id="PTHR32319">
    <property type="entry name" value="BACTERIAL HEMOLYSIN-LIKE PROTEIN"/>
    <property type="match status" value="1"/>
</dbReference>
<dbReference type="InterPro" id="IPR002942">
    <property type="entry name" value="S4_RNA-bd"/>
</dbReference>
<dbReference type="InterPro" id="IPR004538">
    <property type="entry name" value="Hemolysin_A/TlyA"/>
</dbReference>
<accession>A0A075JFF7</accession>
<dbReference type="GeneID" id="41841188"/>
<dbReference type="SUPFAM" id="SSF53335">
    <property type="entry name" value="S-adenosyl-L-methionine-dependent methyltransferases"/>
    <property type="match status" value="1"/>
</dbReference>
<reference evidence="5 6" key="1">
    <citation type="submission" date="2014-07" db="EMBL/GenBank/DDBJ databases">
        <title>Genome Sequencing of Dermacoccus nishinomiyaensis.</title>
        <authorList>
            <person name="Hong K.W."/>
            <person name="Chan K.G."/>
        </authorList>
    </citation>
    <scope>NUCLEOTIDE SEQUENCE [LARGE SCALE GENOMIC DNA]</scope>
    <source>
        <strain evidence="5 6">M25</strain>
    </source>
</reference>
<sequence>MSGVRLDAALVARGLVRSRAQAKELLDAGRVLVDGKAEAKASTKVSDTQNVEIEGDLDHYVGRAAHKLLAAFEAFPGVATRVAGAHAIDVGASTGGFTQVLLERGAAHVVALDVGHGQLAEPVKSDPRVTDLEGVNVRDVVSATQLDGSPFALVVSDLSFISLTLALPHMAFLLADDGDLIALIKPQFEVGRERLGRTGVVTSVEQCRESIDKVLGCACDLGLAVHGLEWSPMVGSHGNHEYLVLLRRAAVGGALDEASVDQRIRDLTRRSE</sequence>
<name>A0A075JFF7_9MICO</name>
<evidence type="ECO:0000256" key="3">
    <source>
        <dbReference type="PROSITE-ProRule" id="PRU00182"/>
    </source>
</evidence>
<dbReference type="GO" id="GO:0032259">
    <property type="term" value="P:methylation"/>
    <property type="evidence" value="ECO:0007669"/>
    <property type="project" value="InterPro"/>
</dbReference>
<evidence type="ECO:0000256" key="1">
    <source>
        <dbReference type="ARBA" id="ARBA00022884"/>
    </source>
</evidence>
<dbReference type="InterPro" id="IPR036986">
    <property type="entry name" value="S4_RNA-bd_sf"/>
</dbReference>
<dbReference type="Proteomes" id="UP000027986">
    <property type="component" value="Chromosome"/>
</dbReference>
<evidence type="ECO:0000313" key="5">
    <source>
        <dbReference type="EMBL" id="AIF40981.1"/>
    </source>
</evidence>
<dbReference type="SUPFAM" id="SSF55174">
    <property type="entry name" value="Alpha-L RNA-binding motif"/>
    <property type="match status" value="1"/>
</dbReference>
<proteinExistence type="inferred from homology"/>
<dbReference type="PROSITE" id="PS50889">
    <property type="entry name" value="S4"/>
    <property type="match status" value="1"/>
</dbReference>
<dbReference type="InterPro" id="IPR002877">
    <property type="entry name" value="RNA_MeTrfase_FtsJ_dom"/>
</dbReference>
<keyword evidence="1 3" id="KW-0694">RNA-binding</keyword>
<dbReference type="Pfam" id="PF01728">
    <property type="entry name" value="FtsJ"/>
    <property type="match status" value="1"/>
</dbReference>
<keyword evidence="6" id="KW-1185">Reference proteome</keyword>
<evidence type="ECO:0000256" key="2">
    <source>
        <dbReference type="ARBA" id="ARBA00029460"/>
    </source>
</evidence>
<dbReference type="RefSeq" id="WP_038568540.1">
    <property type="nucleotide sequence ID" value="NZ_CP008889.1"/>
</dbReference>
<dbReference type="GO" id="GO:0003723">
    <property type="term" value="F:RNA binding"/>
    <property type="evidence" value="ECO:0007669"/>
    <property type="project" value="UniProtKB-KW"/>
</dbReference>
<dbReference type="PANTHER" id="PTHR32319:SF0">
    <property type="entry name" value="BACTERIAL HEMOLYSIN-LIKE PROTEIN"/>
    <property type="match status" value="1"/>
</dbReference>
<dbReference type="HOGENOM" id="CLU_058015_1_0_11"/>
<feature type="domain" description="RNA-binding S4" evidence="4">
    <location>
        <begin position="4"/>
        <end position="67"/>
    </location>
</feature>
<dbReference type="Gene3D" id="3.10.290.10">
    <property type="entry name" value="RNA-binding S4 domain"/>
    <property type="match status" value="1"/>
</dbReference>
<dbReference type="CDD" id="cd00165">
    <property type="entry name" value="S4"/>
    <property type="match status" value="1"/>
</dbReference>
<dbReference type="GO" id="GO:0008168">
    <property type="term" value="F:methyltransferase activity"/>
    <property type="evidence" value="ECO:0007669"/>
    <property type="project" value="InterPro"/>
</dbReference>
<dbReference type="SMART" id="SM00363">
    <property type="entry name" value="S4"/>
    <property type="match status" value="1"/>
</dbReference>
<dbReference type="OrthoDB" id="9784736at2"/>
<dbReference type="KEGG" id="dni:HX89_08535"/>
<dbReference type="AlphaFoldDB" id="A0A075JFF7"/>
<dbReference type="PIRSF" id="PIRSF005578">
    <property type="entry name" value="TlyA"/>
    <property type="match status" value="1"/>
</dbReference>
<dbReference type="InterPro" id="IPR029063">
    <property type="entry name" value="SAM-dependent_MTases_sf"/>
</dbReference>
<organism evidence="5 6">
    <name type="scientific">Dermacoccus nishinomiyaensis</name>
    <dbReference type="NCBI Taxonomy" id="1274"/>
    <lineage>
        <taxon>Bacteria</taxon>
        <taxon>Bacillati</taxon>
        <taxon>Actinomycetota</taxon>
        <taxon>Actinomycetes</taxon>
        <taxon>Micrococcales</taxon>
        <taxon>Dermacoccaceae</taxon>
        <taxon>Dermacoccus</taxon>
    </lineage>
</organism>
<evidence type="ECO:0000313" key="6">
    <source>
        <dbReference type="Proteomes" id="UP000027986"/>
    </source>
</evidence>
<dbReference type="EMBL" id="CP008889">
    <property type="protein sequence ID" value="AIF40981.1"/>
    <property type="molecule type" value="Genomic_DNA"/>
</dbReference>
<comment type="similarity">
    <text evidence="2">Belongs to the TlyA family.</text>
</comment>
<dbReference type="CDD" id="cd02440">
    <property type="entry name" value="AdoMet_MTases"/>
    <property type="match status" value="1"/>
</dbReference>
<dbReference type="Gene3D" id="3.40.50.150">
    <property type="entry name" value="Vaccinia Virus protein VP39"/>
    <property type="match status" value="1"/>
</dbReference>